<gene>
    <name evidence="1" type="ORF">AVDCRST_MAG93-7976</name>
</gene>
<dbReference type="AlphaFoldDB" id="A0A6J4MSZ2"/>
<reference evidence="1" key="1">
    <citation type="submission" date="2020-02" db="EMBL/GenBank/DDBJ databases">
        <authorList>
            <person name="Meier V. D."/>
        </authorList>
    </citation>
    <scope>NUCLEOTIDE SEQUENCE</scope>
    <source>
        <strain evidence="1">AVDCRST_MAG93</strain>
    </source>
</reference>
<name>A0A6J4MSZ2_9CHLR</name>
<dbReference type="EMBL" id="CADCTR010002681">
    <property type="protein sequence ID" value="CAA9365920.1"/>
    <property type="molecule type" value="Genomic_DNA"/>
</dbReference>
<evidence type="ECO:0000313" key="1">
    <source>
        <dbReference type="EMBL" id="CAA9365920.1"/>
    </source>
</evidence>
<protein>
    <submittedName>
        <fullName evidence="1">Uncharacterized protein</fullName>
    </submittedName>
</protein>
<organism evidence="1">
    <name type="scientific">uncultured Chloroflexia bacterium</name>
    <dbReference type="NCBI Taxonomy" id="1672391"/>
    <lineage>
        <taxon>Bacteria</taxon>
        <taxon>Bacillati</taxon>
        <taxon>Chloroflexota</taxon>
        <taxon>Chloroflexia</taxon>
        <taxon>environmental samples</taxon>
    </lineage>
</organism>
<proteinExistence type="predicted"/>
<sequence>MLLRFEVQPVVVGRALVYQMLHVADIHKAIHTKAPPYRMPGSAS</sequence>
<accession>A0A6J4MSZ2</accession>